<comment type="caution">
    <text evidence="6">The sequence shown here is derived from an EMBL/GenBank/DDBJ whole genome shotgun (WGS) entry which is preliminary data.</text>
</comment>
<name>A0A9X0AH65_9HELO</name>
<organism evidence="6 7">
    <name type="scientific">Sclerotinia nivalis</name>
    <dbReference type="NCBI Taxonomy" id="352851"/>
    <lineage>
        <taxon>Eukaryota</taxon>
        <taxon>Fungi</taxon>
        <taxon>Dikarya</taxon>
        <taxon>Ascomycota</taxon>
        <taxon>Pezizomycotina</taxon>
        <taxon>Leotiomycetes</taxon>
        <taxon>Helotiales</taxon>
        <taxon>Sclerotiniaceae</taxon>
        <taxon>Sclerotinia</taxon>
    </lineage>
</organism>
<dbReference type="PANTHER" id="PTHR35179">
    <property type="entry name" value="PROTEIN CBG02620"/>
    <property type="match status" value="1"/>
</dbReference>
<evidence type="ECO:0000256" key="1">
    <source>
        <dbReference type="ARBA" id="ARBA00022723"/>
    </source>
</evidence>
<protein>
    <recommendedName>
        <fullName evidence="5">C3H1-type domain-containing protein</fullName>
    </recommendedName>
</protein>
<evidence type="ECO:0000256" key="2">
    <source>
        <dbReference type="ARBA" id="ARBA00022771"/>
    </source>
</evidence>
<dbReference type="PANTHER" id="PTHR35179:SF1">
    <property type="entry name" value="INTEGRAL MEMBRANE PROTEIN"/>
    <property type="match status" value="1"/>
</dbReference>
<keyword evidence="3 4" id="KW-0862">Zinc</keyword>
<dbReference type="InterPro" id="IPR000571">
    <property type="entry name" value="Znf_CCCH"/>
</dbReference>
<keyword evidence="1 4" id="KW-0479">Metal-binding</keyword>
<reference evidence="6" key="1">
    <citation type="submission" date="2022-11" db="EMBL/GenBank/DDBJ databases">
        <title>Genome Resource of Sclerotinia nivalis Strain SnTB1, a Plant Pathogen Isolated from American Ginseng.</title>
        <authorList>
            <person name="Fan S."/>
        </authorList>
    </citation>
    <scope>NUCLEOTIDE SEQUENCE</scope>
    <source>
        <strain evidence="6">SnTB1</strain>
    </source>
</reference>
<dbReference type="GO" id="GO:0008270">
    <property type="term" value="F:zinc ion binding"/>
    <property type="evidence" value="ECO:0007669"/>
    <property type="project" value="UniProtKB-KW"/>
</dbReference>
<dbReference type="EMBL" id="JAPEIS010000009">
    <property type="protein sequence ID" value="KAJ8062744.1"/>
    <property type="molecule type" value="Genomic_DNA"/>
</dbReference>
<sequence>MNVEITKPCHTWKRQGKCWRGANCKFSHSFEPNTDGCDADGRKIFYPTGTARTSAQLSRNISAAIATVSLSSLEAYDAENFITITGFKYVASYNILNGKSITIMVPGSPPKWSPPALPITLQPGIGSKLTDKEAYQTQVSMNPLFAALSVSIAHTDIHTLPSTDLIIDRNVLRKLLDFVGGKVDQPWELNIEMVRNTMVFEKNEQGVARYSSQGYGIPFERAFLRYEDDSLKGTSGHYRMAAYEIGGMKWMVRFEVDGCYDVRSTKDLTGSFQSLDLDQTRYGLQALNINPNVKESSYQGIQIVKSEIEMCTLPMIEVKTAKVGKSPTRAKWMPQLYFSQVKHLIIANHNGGVFEKSYITESDKSEDMRKWEGANQGKLQKLLQLISAIKNTVNKTEGRKAVVLCKKNEKKDEILILEQKGKGLKLEEGVIEQLWGPPVTNVIGSF</sequence>
<accession>A0A9X0AH65</accession>
<feature type="domain" description="C3H1-type" evidence="5">
    <location>
        <begin position="4"/>
        <end position="31"/>
    </location>
</feature>
<evidence type="ECO:0000256" key="4">
    <source>
        <dbReference type="PROSITE-ProRule" id="PRU00723"/>
    </source>
</evidence>
<dbReference type="Proteomes" id="UP001152300">
    <property type="component" value="Unassembled WGS sequence"/>
</dbReference>
<dbReference type="PROSITE" id="PS50103">
    <property type="entry name" value="ZF_C3H1"/>
    <property type="match status" value="1"/>
</dbReference>
<evidence type="ECO:0000259" key="5">
    <source>
        <dbReference type="PROSITE" id="PS50103"/>
    </source>
</evidence>
<dbReference type="SMART" id="SM00356">
    <property type="entry name" value="ZnF_C3H1"/>
    <property type="match status" value="1"/>
</dbReference>
<keyword evidence="7" id="KW-1185">Reference proteome</keyword>
<evidence type="ECO:0000313" key="6">
    <source>
        <dbReference type="EMBL" id="KAJ8062744.1"/>
    </source>
</evidence>
<dbReference type="Pfam" id="PF00642">
    <property type="entry name" value="zf-CCCH"/>
    <property type="match status" value="1"/>
</dbReference>
<keyword evidence="2 4" id="KW-0863">Zinc-finger</keyword>
<evidence type="ECO:0000256" key="3">
    <source>
        <dbReference type="ARBA" id="ARBA00022833"/>
    </source>
</evidence>
<dbReference type="SUPFAM" id="SSF90229">
    <property type="entry name" value="CCCH zinc finger"/>
    <property type="match status" value="1"/>
</dbReference>
<dbReference type="InterPro" id="IPR036855">
    <property type="entry name" value="Znf_CCCH_sf"/>
</dbReference>
<proteinExistence type="predicted"/>
<evidence type="ECO:0000313" key="7">
    <source>
        <dbReference type="Proteomes" id="UP001152300"/>
    </source>
</evidence>
<gene>
    <name evidence="6" type="ORF">OCU04_008007</name>
</gene>
<dbReference type="AlphaFoldDB" id="A0A9X0AH65"/>
<feature type="zinc finger region" description="C3H1-type" evidence="4">
    <location>
        <begin position="4"/>
        <end position="31"/>
    </location>
</feature>
<dbReference type="OrthoDB" id="420564at2759"/>
<dbReference type="Gene3D" id="4.10.1000.10">
    <property type="entry name" value="Zinc finger, CCCH-type"/>
    <property type="match status" value="1"/>
</dbReference>